<proteinExistence type="predicted"/>
<evidence type="ECO:0000313" key="4">
    <source>
        <dbReference type="Proteomes" id="UP001175001"/>
    </source>
</evidence>
<evidence type="ECO:0000256" key="2">
    <source>
        <dbReference type="SAM" id="Phobius"/>
    </source>
</evidence>
<protein>
    <submittedName>
        <fullName evidence="3">Uncharacterized protein</fullName>
    </submittedName>
</protein>
<accession>A0AA39YU91</accession>
<evidence type="ECO:0000313" key="3">
    <source>
        <dbReference type="EMBL" id="KAK0658738.1"/>
    </source>
</evidence>
<dbReference type="AlphaFoldDB" id="A0AA39YU91"/>
<keyword evidence="2" id="KW-1133">Transmembrane helix</keyword>
<comment type="caution">
    <text evidence="3">The sequence shown here is derived from an EMBL/GenBank/DDBJ whole genome shotgun (WGS) entry which is preliminary data.</text>
</comment>
<gene>
    <name evidence="3" type="ORF">DIS24_g4514</name>
</gene>
<feature type="transmembrane region" description="Helical" evidence="2">
    <location>
        <begin position="64"/>
        <end position="88"/>
    </location>
</feature>
<feature type="region of interest" description="Disordered" evidence="1">
    <location>
        <begin position="1"/>
        <end position="59"/>
    </location>
</feature>
<dbReference type="EMBL" id="JAUJDW010000016">
    <property type="protein sequence ID" value="KAK0658738.1"/>
    <property type="molecule type" value="Genomic_DNA"/>
</dbReference>
<feature type="compositionally biased region" description="Polar residues" evidence="1">
    <location>
        <begin position="46"/>
        <end position="57"/>
    </location>
</feature>
<dbReference type="Proteomes" id="UP001175001">
    <property type="component" value="Unassembled WGS sequence"/>
</dbReference>
<evidence type="ECO:0000256" key="1">
    <source>
        <dbReference type="SAM" id="MobiDB-lite"/>
    </source>
</evidence>
<name>A0AA39YU91_9PEZI</name>
<organism evidence="3 4">
    <name type="scientific">Lasiodiplodia hormozganensis</name>
    <dbReference type="NCBI Taxonomy" id="869390"/>
    <lineage>
        <taxon>Eukaryota</taxon>
        <taxon>Fungi</taxon>
        <taxon>Dikarya</taxon>
        <taxon>Ascomycota</taxon>
        <taxon>Pezizomycotina</taxon>
        <taxon>Dothideomycetes</taxon>
        <taxon>Dothideomycetes incertae sedis</taxon>
        <taxon>Botryosphaeriales</taxon>
        <taxon>Botryosphaeriaceae</taxon>
        <taxon>Lasiodiplodia</taxon>
    </lineage>
</organism>
<feature type="region of interest" description="Disordered" evidence="1">
    <location>
        <begin position="95"/>
        <end position="133"/>
    </location>
</feature>
<keyword evidence="2" id="KW-0812">Transmembrane</keyword>
<keyword evidence="2" id="KW-0472">Membrane</keyword>
<sequence>MAATDLSRTFTSSTTQDSTTGSGETASPTTAIAPTSTGATTAGSVEPSSRPSSEQTNSGISGGAVAGAVIGTAIGVALLTFALTFWLMQRGVRKKGLQRQKRRSSEMSDYYVKRSMTNASGERRRGGWQEHLPQSLDDDTVRRRVKTVLDQAAVHVENNFGDISKAEEERESDALAAFQTPHLPAPLARLIDQSRRPTLLIKHVLAYHLVASPDLLLPPTMTELPRVVDHRPDRPRAASQALSHWRRLTAYLYPAPAADPAFLAHRNDCIEDQVDRFLSAFQPWLSSNPAADRRQNLIAIFHAAADVAYMLFSQPSAIEYDWAARPDGALVSLPGLHKLTDESGSPLPYAHVLLQPVVVSSF</sequence>
<reference evidence="3" key="1">
    <citation type="submission" date="2023-06" db="EMBL/GenBank/DDBJ databases">
        <title>Multi-omics analyses reveal the molecular pathogenesis toolkit of Lasiodiplodia hormozganensis, a cross-kingdom pathogen.</title>
        <authorList>
            <person name="Felix C."/>
            <person name="Meneses R."/>
            <person name="Goncalves M.F.M."/>
            <person name="Tilleman L."/>
            <person name="Duarte A.S."/>
            <person name="Jorrin-Novo J.V."/>
            <person name="Van De Peer Y."/>
            <person name="Deforce D."/>
            <person name="Van Nieuwerburgh F."/>
            <person name="Esteves A.C."/>
            <person name="Alves A."/>
        </authorList>
    </citation>
    <scope>NUCLEOTIDE SEQUENCE</scope>
    <source>
        <strain evidence="3">CBS 339.90</strain>
    </source>
</reference>
<feature type="compositionally biased region" description="Low complexity" evidence="1">
    <location>
        <begin position="7"/>
        <end position="44"/>
    </location>
</feature>
<keyword evidence="4" id="KW-1185">Reference proteome</keyword>